<dbReference type="CDD" id="cd00397">
    <property type="entry name" value="DNA_BRE_C"/>
    <property type="match status" value="1"/>
</dbReference>
<dbReference type="GO" id="GO:0003677">
    <property type="term" value="F:DNA binding"/>
    <property type="evidence" value="ECO:0007669"/>
    <property type="project" value="UniProtKB-KW"/>
</dbReference>
<keyword evidence="7" id="KW-1185">Reference proteome</keyword>
<reference evidence="7" key="1">
    <citation type="submission" date="2016-10" db="EMBL/GenBank/DDBJ databases">
        <authorList>
            <person name="Varghese N."/>
            <person name="Submissions S."/>
        </authorList>
    </citation>
    <scope>NUCLEOTIDE SEQUENCE [LARGE SCALE GENOMIC DNA]</scope>
    <source>
        <strain evidence="7">CGMCC 1.12041</strain>
    </source>
</reference>
<evidence type="ECO:0000256" key="1">
    <source>
        <dbReference type="ARBA" id="ARBA00008857"/>
    </source>
</evidence>
<organism evidence="6 7">
    <name type="scientific">Massilia yuzhufengensis</name>
    <dbReference type="NCBI Taxonomy" id="1164594"/>
    <lineage>
        <taxon>Bacteria</taxon>
        <taxon>Pseudomonadati</taxon>
        <taxon>Pseudomonadota</taxon>
        <taxon>Betaproteobacteria</taxon>
        <taxon>Burkholderiales</taxon>
        <taxon>Oxalobacteraceae</taxon>
        <taxon>Telluria group</taxon>
        <taxon>Massilia</taxon>
    </lineage>
</organism>
<keyword evidence="3" id="KW-0238">DNA-binding</keyword>
<dbReference type="EMBL" id="FOLD01000010">
    <property type="protein sequence ID" value="SFC78383.1"/>
    <property type="molecule type" value="Genomic_DNA"/>
</dbReference>
<dbReference type="PANTHER" id="PTHR30349">
    <property type="entry name" value="PHAGE INTEGRASE-RELATED"/>
    <property type="match status" value="1"/>
</dbReference>
<dbReference type="GO" id="GO:0015074">
    <property type="term" value="P:DNA integration"/>
    <property type="evidence" value="ECO:0007669"/>
    <property type="project" value="UniProtKB-KW"/>
</dbReference>
<dbReference type="InterPro" id="IPR050090">
    <property type="entry name" value="Tyrosine_recombinase_XerCD"/>
</dbReference>
<dbReference type="Gene3D" id="1.10.443.10">
    <property type="entry name" value="Intergrase catalytic core"/>
    <property type="match status" value="1"/>
</dbReference>
<evidence type="ECO:0000256" key="4">
    <source>
        <dbReference type="ARBA" id="ARBA00023172"/>
    </source>
</evidence>
<evidence type="ECO:0000313" key="7">
    <source>
        <dbReference type="Proteomes" id="UP000198639"/>
    </source>
</evidence>
<keyword evidence="2" id="KW-0229">DNA integration</keyword>
<dbReference type="STRING" id="1164594.SAMN05216204_11057"/>
<dbReference type="Proteomes" id="UP000198639">
    <property type="component" value="Unassembled WGS sequence"/>
</dbReference>
<evidence type="ECO:0000259" key="5">
    <source>
        <dbReference type="PROSITE" id="PS51898"/>
    </source>
</evidence>
<proteinExistence type="inferred from homology"/>
<protein>
    <submittedName>
        <fullName evidence="6">Phage integrase family protein</fullName>
    </submittedName>
</protein>
<gene>
    <name evidence="6" type="ORF">SAMN05216204_11057</name>
</gene>
<dbReference type="GO" id="GO:0006310">
    <property type="term" value="P:DNA recombination"/>
    <property type="evidence" value="ECO:0007669"/>
    <property type="project" value="UniProtKB-KW"/>
</dbReference>
<evidence type="ECO:0000256" key="2">
    <source>
        <dbReference type="ARBA" id="ARBA00022908"/>
    </source>
</evidence>
<dbReference type="PROSITE" id="PS51898">
    <property type="entry name" value="TYR_RECOMBINASE"/>
    <property type="match status" value="1"/>
</dbReference>
<name>A0A1I1M735_9BURK</name>
<dbReference type="AlphaFoldDB" id="A0A1I1M735"/>
<dbReference type="InterPro" id="IPR013762">
    <property type="entry name" value="Integrase-like_cat_sf"/>
</dbReference>
<evidence type="ECO:0000313" key="6">
    <source>
        <dbReference type="EMBL" id="SFC78383.1"/>
    </source>
</evidence>
<evidence type="ECO:0000256" key="3">
    <source>
        <dbReference type="ARBA" id="ARBA00023125"/>
    </source>
</evidence>
<dbReference type="InterPro" id="IPR011010">
    <property type="entry name" value="DNA_brk_join_enz"/>
</dbReference>
<dbReference type="InterPro" id="IPR002104">
    <property type="entry name" value="Integrase_catalytic"/>
</dbReference>
<accession>A0A1I1M735</accession>
<dbReference type="PANTHER" id="PTHR30349:SF41">
    <property type="entry name" value="INTEGRASE_RECOMBINASE PROTEIN MJ0367-RELATED"/>
    <property type="match status" value="1"/>
</dbReference>
<keyword evidence="4" id="KW-0233">DNA recombination</keyword>
<feature type="domain" description="Tyr recombinase" evidence="5">
    <location>
        <begin position="81"/>
        <end position="318"/>
    </location>
</feature>
<dbReference type="SUPFAM" id="SSF56349">
    <property type="entry name" value="DNA breaking-rejoining enzymes"/>
    <property type="match status" value="1"/>
</dbReference>
<comment type="similarity">
    <text evidence="1">Belongs to the 'phage' integrase family.</text>
</comment>
<sequence>MQEARGNKLYVIGARCDSVFDLYCWLEIHGYITNMVRVPGHNDHAVFEPMLSSKKAANGRFRRSRYGIISGIRPKNKDADSLQPTPTSEDLTKLYVVADNPGNQDLTDRNHLLIDWYGQTGVRRVEAQNLTVDQIPEWPAIDRLRSLGHAYELRLTITKGGKARHIGVLPDLLERTRDWIEGPRDKIIRRFKRNGLAYSEPKEIFVSSKTGKALTLTSMTNLFTAFFSEANVEGHGHRLRAYYLTNLLHAEVEAAIGTLRSNGGSAVGIDWDLILRKVAERAGHQNLESLRKYVTILKKKYNKISGHDDFVTIEQSIRAMKQQLYLIEHRIREKKSELDSLNNANTNRKRR</sequence>